<sequence>MSRIQLKSRAKINLSLDVLGKRSDGYHEVEMIMQQVNLYDTITLVDRRDRETIEIITDCEYIPKNNGNIAYKAAALIKETLNIPWGIDIMIEKHIPVAAGLAGGSSNAAAVLVGLNKLWQLKLTTEDLMRLGVKIGADVPFCIMGNAAVAEGIGEKLTAVKGLENIWMVLAKPSISVSTAEVYTQLDLSKIEKRPDTQKLLKAMELGELYTLSQNMVNVLETVTEKKYPIIRQLKKKMIEYHAVGSMMSGSGPTVFGIFKTYEKAKAAYRNLKIINKQTYMVQSYSKGNRDE</sequence>
<evidence type="ECO:0000313" key="13">
    <source>
        <dbReference type="Proteomes" id="UP000199568"/>
    </source>
</evidence>
<evidence type="ECO:0000256" key="6">
    <source>
        <dbReference type="ARBA" id="ARBA00022777"/>
    </source>
</evidence>
<dbReference type="UniPathway" id="UPA00056">
    <property type="reaction ID" value="UER00094"/>
</dbReference>
<evidence type="ECO:0000256" key="5">
    <source>
        <dbReference type="ARBA" id="ARBA00022741"/>
    </source>
</evidence>
<dbReference type="EMBL" id="FOHU01000003">
    <property type="protein sequence ID" value="SES94677.1"/>
    <property type="molecule type" value="Genomic_DNA"/>
</dbReference>
<evidence type="ECO:0000259" key="10">
    <source>
        <dbReference type="Pfam" id="PF00288"/>
    </source>
</evidence>
<dbReference type="InterPro" id="IPR014721">
    <property type="entry name" value="Ribsml_uS5_D2-typ_fold_subgr"/>
</dbReference>
<dbReference type="PRINTS" id="PR00958">
    <property type="entry name" value="HOMSERKINASE"/>
</dbReference>
<feature type="domain" description="GHMP kinase N-terminal" evidence="10">
    <location>
        <begin position="68"/>
        <end position="145"/>
    </location>
</feature>
<evidence type="ECO:0000256" key="2">
    <source>
        <dbReference type="ARBA" id="ARBA00012052"/>
    </source>
</evidence>
<dbReference type="InterPro" id="IPR006204">
    <property type="entry name" value="GHMP_kinase_N_dom"/>
</dbReference>
<gene>
    <name evidence="9" type="primary">ispE</name>
    <name evidence="12" type="ORF">SAMN05660297_00964</name>
</gene>
<evidence type="ECO:0000256" key="8">
    <source>
        <dbReference type="ARBA" id="ARBA00032554"/>
    </source>
</evidence>
<protein>
    <recommendedName>
        <fullName evidence="3 9">4-diphosphocytidyl-2-C-methyl-D-erythritol kinase</fullName>
        <shortName evidence="9">CMK</shortName>
        <ecNumber evidence="2 9">2.7.1.148</ecNumber>
    </recommendedName>
    <alternativeName>
        <fullName evidence="8 9">4-(cytidine-5'-diphospho)-2-C-methyl-D-erythritol kinase</fullName>
    </alternativeName>
</protein>
<dbReference type="NCBIfam" id="TIGR00154">
    <property type="entry name" value="ispE"/>
    <property type="match status" value="1"/>
</dbReference>
<dbReference type="Gene3D" id="3.30.70.890">
    <property type="entry name" value="GHMP kinase, C-terminal domain"/>
    <property type="match status" value="1"/>
</dbReference>
<dbReference type="GO" id="GO:0016114">
    <property type="term" value="P:terpenoid biosynthetic process"/>
    <property type="evidence" value="ECO:0007669"/>
    <property type="project" value="UniProtKB-UniRule"/>
</dbReference>
<feature type="domain" description="GHMP kinase C-terminal" evidence="11">
    <location>
        <begin position="203"/>
        <end position="273"/>
    </location>
</feature>
<keyword evidence="7 9" id="KW-0067">ATP-binding</keyword>
<dbReference type="GO" id="GO:0005524">
    <property type="term" value="F:ATP binding"/>
    <property type="evidence" value="ECO:0007669"/>
    <property type="project" value="UniProtKB-UniRule"/>
</dbReference>
<dbReference type="PIRSF" id="PIRSF010376">
    <property type="entry name" value="IspE"/>
    <property type="match status" value="1"/>
</dbReference>
<dbReference type="SUPFAM" id="SSF55060">
    <property type="entry name" value="GHMP Kinase, C-terminal domain"/>
    <property type="match status" value="1"/>
</dbReference>
<dbReference type="InterPro" id="IPR013750">
    <property type="entry name" value="GHMP_kinase_C_dom"/>
</dbReference>
<dbReference type="PANTHER" id="PTHR43527">
    <property type="entry name" value="4-DIPHOSPHOCYTIDYL-2-C-METHYL-D-ERYTHRITOL KINASE, CHLOROPLASTIC"/>
    <property type="match status" value="1"/>
</dbReference>
<accession>A0A1I0AK06</accession>
<name>A0A1I0AK06_9FIRM</name>
<dbReference type="RefSeq" id="WP_090440146.1">
    <property type="nucleotide sequence ID" value="NZ_FOHU01000003.1"/>
</dbReference>
<comment type="catalytic activity">
    <reaction evidence="9">
        <text>4-CDP-2-C-methyl-D-erythritol + ATP = 4-CDP-2-C-methyl-D-erythritol 2-phosphate + ADP + H(+)</text>
        <dbReference type="Rhea" id="RHEA:18437"/>
        <dbReference type="ChEBI" id="CHEBI:15378"/>
        <dbReference type="ChEBI" id="CHEBI:30616"/>
        <dbReference type="ChEBI" id="CHEBI:57823"/>
        <dbReference type="ChEBI" id="CHEBI:57919"/>
        <dbReference type="ChEBI" id="CHEBI:456216"/>
        <dbReference type="EC" id="2.7.1.148"/>
    </reaction>
</comment>
<evidence type="ECO:0000259" key="11">
    <source>
        <dbReference type="Pfam" id="PF08544"/>
    </source>
</evidence>
<evidence type="ECO:0000256" key="3">
    <source>
        <dbReference type="ARBA" id="ARBA00017473"/>
    </source>
</evidence>
<comment type="pathway">
    <text evidence="9">Isoprenoid biosynthesis; isopentenyl diphosphate biosynthesis via DXP pathway; isopentenyl diphosphate from 1-deoxy-D-xylulose 5-phosphate: step 3/6.</text>
</comment>
<dbReference type="Gene3D" id="3.30.230.10">
    <property type="match status" value="1"/>
</dbReference>
<keyword evidence="4 9" id="KW-0808">Transferase</keyword>
<dbReference type="SUPFAM" id="SSF54211">
    <property type="entry name" value="Ribosomal protein S5 domain 2-like"/>
    <property type="match status" value="1"/>
</dbReference>
<keyword evidence="9" id="KW-0414">Isoprene biosynthesis</keyword>
<comment type="similarity">
    <text evidence="1 9">Belongs to the GHMP kinase family. IspE subfamily.</text>
</comment>
<comment type="function">
    <text evidence="9">Catalyzes the phosphorylation of the position 2 hydroxy group of 4-diphosphocytidyl-2C-methyl-D-erythritol.</text>
</comment>
<proteinExistence type="inferred from homology"/>
<dbReference type="AlphaFoldDB" id="A0A1I0AK06"/>
<dbReference type="Proteomes" id="UP000199568">
    <property type="component" value="Unassembled WGS sequence"/>
</dbReference>
<dbReference type="InterPro" id="IPR020568">
    <property type="entry name" value="Ribosomal_Su5_D2-typ_SF"/>
</dbReference>
<organism evidence="12 13">
    <name type="scientific">Natronincola peptidivorans</name>
    <dbReference type="NCBI Taxonomy" id="426128"/>
    <lineage>
        <taxon>Bacteria</taxon>
        <taxon>Bacillati</taxon>
        <taxon>Bacillota</taxon>
        <taxon>Clostridia</taxon>
        <taxon>Peptostreptococcales</taxon>
        <taxon>Natronincolaceae</taxon>
        <taxon>Natronincola</taxon>
    </lineage>
</organism>
<evidence type="ECO:0000256" key="4">
    <source>
        <dbReference type="ARBA" id="ARBA00022679"/>
    </source>
</evidence>
<dbReference type="STRING" id="426128.SAMN05660297_00964"/>
<evidence type="ECO:0000256" key="7">
    <source>
        <dbReference type="ARBA" id="ARBA00022840"/>
    </source>
</evidence>
<dbReference type="Pfam" id="PF08544">
    <property type="entry name" value="GHMP_kinases_C"/>
    <property type="match status" value="1"/>
</dbReference>
<dbReference type="Pfam" id="PF00288">
    <property type="entry name" value="GHMP_kinases_N"/>
    <property type="match status" value="1"/>
</dbReference>
<dbReference type="OrthoDB" id="9809438at2"/>
<feature type="active site" evidence="9">
    <location>
        <position position="11"/>
    </location>
</feature>
<dbReference type="EC" id="2.7.1.148" evidence="2 9"/>
<dbReference type="HAMAP" id="MF_00061">
    <property type="entry name" value="IspE"/>
    <property type="match status" value="1"/>
</dbReference>
<feature type="active site" evidence="9">
    <location>
        <position position="138"/>
    </location>
</feature>
<dbReference type="PANTHER" id="PTHR43527:SF2">
    <property type="entry name" value="4-DIPHOSPHOCYTIDYL-2-C-METHYL-D-ERYTHRITOL KINASE, CHLOROPLASTIC"/>
    <property type="match status" value="1"/>
</dbReference>
<keyword evidence="6 9" id="KW-0418">Kinase</keyword>
<reference evidence="12 13" key="1">
    <citation type="submission" date="2016-10" db="EMBL/GenBank/DDBJ databases">
        <authorList>
            <person name="de Groot N.N."/>
        </authorList>
    </citation>
    <scope>NUCLEOTIDE SEQUENCE [LARGE SCALE GENOMIC DNA]</scope>
    <source>
        <strain evidence="12 13">DSM 18979</strain>
    </source>
</reference>
<keyword evidence="13" id="KW-1185">Reference proteome</keyword>
<dbReference type="NCBIfam" id="NF011202">
    <property type="entry name" value="PRK14608.1"/>
    <property type="match status" value="1"/>
</dbReference>
<evidence type="ECO:0000313" key="12">
    <source>
        <dbReference type="EMBL" id="SES94677.1"/>
    </source>
</evidence>
<dbReference type="InterPro" id="IPR036554">
    <property type="entry name" value="GHMP_kinase_C_sf"/>
</dbReference>
<dbReference type="GO" id="GO:0019288">
    <property type="term" value="P:isopentenyl diphosphate biosynthetic process, methylerythritol 4-phosphate pathway"/>
    <property type="evidence" value="ECO:0007669"/>
    <property type="project" value="UniProtKB-UniRule"/>
</dbReference>
<feature type="binding site" evidence="9">
    <location>
        <begin position="96"/>
        <end position="106"/>
    </location>
    <ligand>
        <name>ATP</name>
        <dbReference type="ChEBI" id="CHEBI:30616"/>
    </ligand>
</feature>
<evidence type="ECO:0000256" key="1">
    <source>
        <dbReference type="ARBA" id="ARBA00009684"/>
    </source>
</evidence>
<evidence type="ECO:0000256" key="9">
    <source>
        <dbReference type="HAMAP-Rule" id="MF_00061"/>
    </source>
</evidence>
<keyword evidence="5 9" id="KW-0547">Nucleotide-binding</keyword>
<dbReference type="InterPro" id="IPR004424">
    <property type="entry name" value="IspE"/>
</dbReference>
<dbReference type="GO" id="GO:0050515">
    <property type="term" value="F:4-(cytidine 5'-diphospho)-2-C-methyl-D-erythritol kinase activity"/>
    <property type="evidence" value="ECO:0007669"/>
    <property type="project" value="UniProtKB-UniRule"/>
</dbReference>